<dbReference type="EMBL" id="JACGWO010000016">
    <property type="protein sequence ID" value="KAK4412259.1"/>
    <property type="molecule type" value="Genomic_DNA"/>
</dbReference>
<feature type="compositionally biased region" description="Polar residues" evidence="1">
    <location>
        <begin position="65"/>
        <end position="87"/>
    </location>
</feature>
<proteinExistence type="predicted"/>
<evidence type="ECO:0000313" key="4">
    <source>
        <dbReference type="Proteomes" id="UP001293254"/>
    </source>
</evidence>
<protein>
    <submittedName>
        <fullName evidence="2">Uncharacterized protein</fullName>
    </submittedName>
</protein>
<evidence type="ECO:0000313" key="3">
    <source>
        <dbReference type="EMBL" id="KAK4412259.1"/>
    </source>
</evidence>
<organism evidence="2 4">
    <name type="scientific">Sesamum alatum</name>
    <dbReference type="NCBI Taxonomy" id="300844"/>
    <lineage>
        <taxon>Eukaryota</taxon>
        <taxon>Viridiplantae</taxon>
        <taxon>Streptophyta</taxon>
        <taxon>Embryophyta</taxon>
        <taxon>Tracheophyta</taxon>
        <taxon>Spermatophyta</taxon>
        <taxon>Magnoliopsida</taxon>
        <taxon>eudicotyledons</taxon>
        <taxon>Gunneridae</taxon>
        <taxon>Pentapetalae</taxon>
        <taxon>asterids</taxon>
        <taxon>lamiids</taxon>
        <taxon>Lamiales</taxon>
        <taxon>Pedaliaceae</taxon>
        <taxon>Sesamum</taxon>
    </lineage>
</organism>
<dbReference type="Proteomes" id="UP001293254">
    <property type="component" value="Unassembled WGS sequence"/>
</dbReference>
<evidence type="ECO:0000313" key="2">
    <source>
        <dbReference type="EMBL" id="KAK4412126.1"/>
    </source>
</evidence>
<feature type="region of interest" description="Disordered" evidence="1">
    <location>
        <begin position="46"/>
        <end position="136"/>
    </location>
</feature>
<keyword evidence="4" id="KW-1185">Reference proteome</keyword>
<reference evidence="2" key="2">
    <citation type="journal article" date="2024" name="Plant">
        <title>Genomic evolution and insights into agronomic trait innovations of Sesamum species.</title>
        <authorList>
            <person name="Miao H."/>
            <person name="Wang L."/>
            <person name="Qu L."/>
            <person name="Liu H."/>
            <person name="Sun Y."/>
            <person name="Le M."/>
            <person name="Wang Q."/>
            <person name="Wei S."/>
            <person name="Zheng Y."/>
            <person name="Lin W."/>
            <person name="Duan Y."/>
            <person name="Cao H."/>
            <person name="Xiong S."/>
            <person name="Wang X."/>
            <person name="Wei L."/>
            <person name="Li C."/>
            <person name="Ma Q."/>
            <person name="Ju M."/>
            <person name="Zhao R."/>
            <person name="Li G."/>
            <person name="Mu C."/>
            <person name="Tian Q."/>
            <person name="Mei H."/>
            <person name="Zhang T."/>
            <person name="Gao T."/>
            <person name="Zhang H."/>
        </authorList>
    </citation>
    <scope>NUCLEOTIDE SEQUENCE</scope>
    <source>
        <strain evidence="2">3651</strain>
    </source>
</reference>
<dbReference type="AlphaFoldDB" id="A0AAE1XIK0"/>
<sequence>MRFFHQAKWDSSKQEGKLLYPSFFHRFFGQQLSSFLRSTKSIGYSRKTESYSSEEDREPLYANPLNCSSAMLGSDSTKVPGRRSSTIHPIESTLKGGPQARGSTKEKLYDQGDQSARERGYSSSGETKSSLLLTEPSVRRSSSTCYEAPGFGGSPLLDLERQTSGQGKAQCAWCKWLSFFMIYQSEWRFASALLKSRNSYGGFVNERSLPSTEFKRRPAAPGCKIELLYYLTERPTEATFLSALKKLLLLVSLR</sequence>
<feature type="compositionally biased region" description="Basic and acidic residues" evidence="1">
    <location>
        <begin position="103"/>
        <end position="120"/>
    </location>
</feature>
<comment type="caution">
    <text evidence="2">The sequence shown here is derived from an EMBL/GenBank/DDBJ whole genome shotgun (WGS) entry which is preliminary data.</text>
</comment>
<reference evidence="2" key="1">
    <citation type="submission" date="2020-06" db="EMBL/GenBank/DDBJ databases">
        <authorList>
            <person name="Li T."/>
            <person name="Hu X."/>
            <person name="Zhang T."/>
            <person name="Song X."/>
            <person name="Zhang H."/>
            <person name="Dai N."/>
            <person name="Sheng W."/>
            <person name="Hou X."/>
            <person name="Wei L."/>
        </authorList>
    </citation>
    <scope>NUCLEOTIDE SEQUENCE</scope>
    <source>
        <strain evidence="2">3651</strain>
        <tissue evidence="2">Leaf</tissue>
    </source>
</reference>
<dbReference type="EMBL" id="JACGWO010000025">
    <property type="protein sequence ID" value="KAK4412126.1"/>
    <property type="molecule type" value="Genomic_DNA"/>
</dbReference>
<feature type="compositionally biased region" description="Polar residues" evidence="1">
    <location>
        <begin position="121"/>
        <end position="132"/>
    </location>
</feature>
<accession>A0AAE1XIK0</accession>
<evidence type="ECO:0000256" key="1">
    <source>
        <dbReference type="SAM" id="MobiDB-lite"/>
    </source>
</evidence>
<name>A0AAE1XIK0_9LAMI</name>
<gene>
    <name evidence="3" type="ORF">Salat_2988100</name>
    <name evidence="2" type="ORF">Salat_2992800</name>
</gene>